<dbReference type="PANTHER" id="PTHR13989:SF33">
    <property type="entry name" value="CST COMPLEX SUBUNIT STN1"/>
    <property type="match status" value="1"/>
</dbReference>
<dbReference type="Proteomes" id="UP000053989">
    <property type="component" value="Unassembled WGS sequence"/>
</dbReference>
<accession>A0A0C3AA04</accession>
<comment type="subcellular location">
    <subcellularLocation>
        <location evidence="2">Chromosome</location>
        <location evidence="2">Telomere</location>
    </subcellularLocation>
    <subcellularLocation>
        <location evidence="1">Nucleus</location>
    </subcellularLocation>
</comment>
<reference evidence="10 11" key="1">
    <citation type="submission" date="2014-04" db="EMBL/GenBank/DDBJ databases">
        <authorList>
            <consortium name="DOE Joint Genome Institute"/>
            <person name="Kuo A."/>
            <person name="Kohler A."/>
            <person name="Nagy L.G."/>
            <person name="Floudas D."/>
            <person name="Copeland A."/>
            <person name="Barry K.W."/>
            <person name="Cichocki N."/>
            <person name="Veneault-Fourrey C."/>
            <person name="LaButti K."/>
            <person name="Lindquist E.A."/>
            <person name="Lipzen A."/>
            <person name="Lundell T."/>
            <person name="Morin E."/>
            <person name="Murat C."/>
            <person name="Sun H."/>
            <person name="Tunlid A."/>
            <person name="Henrissat B."/>
            <person name="Grigoriev I.V."/>
            <person name="Hibbett D.S."/>
            <person name="Martin F."/>
            <person name="Nordberg H.P."/>
            <person name="Cantor M.N."/>
            <person name="Hua S.X."/>
        </authorList>
    </citation>
    <scope>NUCLEOTIDE SEQUENCE [LARGE SCALE GENOMIC DNA]</scope>
    <source>
        <strain evidence="10 11">Foug A</strain>
    </source>
</reference>
<feature type="region of interest" description="Disordered" evidence="9">
    <location>
        <begin position="92"/>
        <end position="122"/>
    </location>
</feature>
<protein>
    <recommendedName>
        <fullName evidence="3">CST complex subunit STN1</fullName>
    </recommendedName>
    <alternativeName>
        <fullName evidence="8">Suppressor of cdc thirteen homolog</fullName>
    </alternativeName>
</protein>
<evidence type="ECO:0000256" key="5">
    <source>
        <dbReference type="ARBA" id="ARBA00022895"/>
    </source>
</evidence>
<dbReference type="PANTHER" id="PTHR13989">
    <property type="entry name" value="REPLICATION PROTEIN A-RELATED"/>
    <property type="match status" value="1"/>
</dbReference>
<evidence type="ECO:0000313" key="11">
    <source>
        <dbReference type="Proteomes" id="UP000053989"/>
    </source>
</evidence>
<feature type="compositionally biased region" description="Polar residues" evidence="9">
    <location>
        <begin position="405"/>
        <end position="435"/>
    </location>
</feature>
<keyword evidence="7" id="KW-0539">Nucleus</keyword>
<feature type="region of interest" description="Disordered" evidence="9">
    <location>
        <begin position="317"/>
        <end position="348"/>
    </location>
</feature>
<feature type="region of interest" description="Disordered" evidence="9">
    <location>
        <begin position="391"/>
        <end position="441"/>
    </location>
</feature>
<dbReference type="HOGENOM" id="CLU_019576_0_0_1"/>
<evidence type="ECO:0000256" key="3">
    <source>
        <dbReference type="ARBA" id="ARBA00017411"/>
    </source>
</evidence>
<evidence type="ECO:0000313" key="10">
    <source>
        <dbReference type="EMBL" id="KIM70568.1"/>
    </source>
</evidence>
<dbReference type="InterPro" id="IPR040260">
    <property type="entry name" value="RFA2-like"/>
</dbReference>
<dbReference type="GO" id="GO:0000781">
    <property type="term" value="C:chromosome, telomeric region"/>
    <property type="evidence" value="ECO:0007669"/>
    <property type="project" value="UniProtKB-SubCell"/>
</dbReference>
<dbReference type="SUPFAM" id="SSF50249">
    <property type="entry name" value="Nucleic acid-binding proteins"/>
    <property type="match status" value="1"/>
</dbReference>
<evidence type="ECO:0000256" key="2">
    <source>
        <dbReference type="ARBA" id="ARBA00004574"/>
    </source>
</evidence>
<evidence type="ECO:0000256" key="1">
    <source>
        <dbReference type="ARBA" id="ARBA00004123"/>
    </source>
</evidence>
<keyword evidence="4" id="KW-0158">Chromosome</keyword>
<evidence type="ECO:0000256" key="4">
    <source>
        <dbReference type="ARBA" id="ARBA00022454"/>
    </source>
</evidence>
<organism evidence="10 11">
    <name type="scientific">Scleroderma citrinum Foug A</name>
    <dbReference type="NCBI Taxonomy" id="1036808"/>
    <lineage>
        <taxon>Eukaryota</taxon>
        <taxon>Fungi</taxon>
        <taxon>Dikarya</taxon>
        <taxon>Basidiomycota</taxon>
        <taxon>Agaricomycotina</taxon>
        <taxon>Agaricomycetes</taxon>
        <taxon>Agaricomycetidae</taxon>
        <taxon>Boletales</taxon>
        <taxon>Sclerodermatineae</taxon>
        <taxon>Sclerodermataceae</taxon>
        <taxon>Scleroderma</taxon>
    </lineage>
</organism>
<evidence type="ECO:0000256" key="6">
    <source>
        <dbReference type="ARBA" id="ARBA00023125"/>
    </source>
</evidence>
<dbReference type="AlphaFoldDB" id="A0A0C3AA04"/>
<dbReference type="EMBL" id="KN822004">
    <property type="protein sequence ID" value="KIM70568.1"/>
    <property type="molecule type" value="Genomic_DNA"/>
</dbReference>
<feature type="region of interest" description="Disordered" evidence="9">
    <location>
        <begin position="234"/>
        <end position="280"/>
    </location>
</feature>
<feature type="compositionally biased region" description="Polar residues" evidence="9">
    <location>
        <begin position="335"/>
        <end position="348"/>
    </location>
</feature>
<dbReference type="OrthoDB" id="77828at2759"/>
<feature type="compositionally biased region" description="Low complexity" evidence="9">
    <location>
        <begin position="240"/>
        <end position="262"/>
    </location>
</feature>
<proteinExistence type="predicted"/>
<feature type="compositionally biased region" description="Basic and acidic residues" evidence="9">
    <location>
        <begin position="317"/>
        <end position="333"/>
    </location>
</feature>
<dbReference type="GO" id="GO:0003677">
    <property type="term" value="F:DNA binding"/>
    <property type="evidence" value="ECO:0007669"/>
    <property type="project" value="UniProtKB-KW"/>
</dbReference>
<feature type="compositionally biased region" description="Basic and acidic residues" evidence="9">
    <location>
        <begin position="391"/>
        <end position="404"/>
    </location>
</feature>
<keyword evidence="6" id="KW-0238">DNA-binding</keyword>
<dbReference type="Gene3D" id="2.40.50.140">
    <property type="entry name" value="Nucleic acid-binding proteins"/>
    <property type="match status" value="1"/>
</dbReference>
<evidence type="ECO:0000256" key="8">
    <source>
        <dbReference type="ARBA" id="ARBA00030039"/>
    </source>
</evidence>
<dbReference type="STRING" id="1036808.A0A0C3AA04"/>
<dbReference type="GO" id="GO:0005634">
    <property type="term" value="C:nucleus"/>
    <property type="evidence" value="ECO:0007669"/>
    <property type="project" value="UniProtKB-SubCell"/>
</dbReference>
<dbReference type="InParanoid" id="A0A0C3AA04"/>
<sequence length="607" mass="66350">MRPAGSSPSAQEIWKWTLTKDAVAPCFVRDVLSMREAGGREVDFFWLGYTPCRSVLVIAMVVAVQIYEKRTIYTIDDGTEVIDCVLRHQAPARQESSNTGPTSPKKPKFPVDSIDPPPTPVTTQGYPVRVVGKVARHYESRQIIAESIELCTSALDEAIHWLRVVELHKSKYSLAIPFVIPPSTSNGHAPETENASVFATGAKVADPLQSYKLAPPRAPPSCIPITSNFPSDCPSRVPLSPTASSVVSSTPSSPAKGSSPTKDSYPPSKPKLRHPSKLHSRDLTSNTFRLYLKHYMDNASSDSNPKLDLPENRLEIQAVHSEDRTPTKRRVGDLDQQTPRPSTCLDASNESVPHALLKPPPTLGFTLSHLRRVPELALLASRVVRAEARRRTKAEKAEVSKRAETTTGSMSRNGTVPFLNTSNSVRTQAGKQNTPADDPPRAKMKRLFGWALVRLYEEGSIVLWDGPMHPLPMPLFGPESSLWSAAGTSTVFSTSSISASASLFSTGVTDPSTHQDATNGYLSDPQPNEEAYVSLTPELLSSYVRDAMIALKRSKGRGRGVRASREGGAMMGEPTAEAIVTYLHRTDSRWARVGVWAVEEALEVLHH</sequence>
<reference evidence="11" key="2">
    <citation type="submission" date="2015-01" db="EMBL/GenBank/DDBJ databases">
        <title>Evolutionary Origins and Diversification of the Mycorrhizal Mutualists.</title>
        <authorList>
            <consortium name="DOE Joint Genome Institute"/>
            <consortium name="Mycorrhizal Genomics Consortium"/>
            <person name="Kohler A."/>
            <person name="Kuo A."/>
            <person name="Nagy L.G."/>
            <person name="Floudas D."/>
            <person name="Copeland A."/>
            <person name="Barry K.W."/>
            <person name="Cichocki N."/>
            <person name="Veneault-Fourrey C."/>
            <person name="LaButti K."/>
            <person name="Lindquist E.A."/>
            <person name="Lipzen A."/>
            <person name="Lundell T."/>
            <person name="Morin E."/>
            <person name="Murat C."/>
            <person name="Riley R."/>
            <person name="Ohm R."/>
            <person name="Sun H."/>
            <person name="Tunlid A."/>
            <person name="Henrissat B."/>
            <person name="Grigoriev I.V."/>
            <person name="Hibbett D.S."/>
            <person name="Martin F."/>
        </authorList>
    </citation>
    <scope>NUCLEOTIDE SEQUENCE [LARGE SCALE GENOMIC DNA]</scope>
    <source>
        <strain evidence="11">Foug A</strain>
    </source>
</reference>
<name>A0A0C3AA04_9AGAM</name>
<keyword evidence="5" id="KW-0779">Telomere</keyword>
<evidence type="ECO:0000256" key="7">
    <source>
        <dbReference type="ARBA" id="ARBA00023242"/>
    </source>
</evidence>
<keyword evidence="11" id="KW-1185">Reference proteome</keyword>
<evidence type="ECO:0000256" key="9">
    <source>
        <dbReference type="SAM" id="MobiDB-lite"/>
    </source>
</evidence>
<gene>
    <name evidence="10" type="ORF">SCLCIDRAFT_1206696</name>
</gene>
<dbReference type="InterPro" id="IPR012340">
    <property type="entry name" value="NA-bd_OB-fold"/>
</dbReference>